<gene>
    <name evidence="2" type="ORF">DPMN_074653</name>
</gene>
<accession>A0A9D4BLS5</accession>
<protein>
    <submittedName>
        <fullName evidence="2">Uncharacterized protein</fullName>
    </submittedName>
</protein>
<feature type="compositionally biased region" description="Low complexity" evidence="1">
    <location>
        <begin position="15"/>
        <end position="41"/>
    </location>
</feature>
<dbReference type="AlphaFoldDB" id="A0A9D4BLS5"/>
<evidence type="ECO:0000313" key="3">
    <source>
        <dbReference type="Proteomes" id="UP000828390"/>
    </source>
</evidence>
<dbReference type="EMBL" id="JAIWYP010000015">
    <property type="protein sequence ID" value="KAH3699693.1"/>
    <property type="molecule type" value="Genomic_DNA"/>
</dbReference>
<evidence type="ECO:0000256" key="1">
    <source>
        <dbReference type="SAM" id="MobiDB-lite"/>
    </source>
</evidence>
<organism evidence="2 3">
    <name type="scientific">Dreissena polymorpha</name>
    <name type="common">Zebra mussel</name>
    <name type="synonym">Mytilus polymorpha</name>
    <dbReference type="NCBI Taxonomy" id="45954"/>
    <lineage>
        <taxon>Eukaryota</taxon>
        <taxon>Metazoa</taxon>
        <taxon>Spiralia</taxon>
        <taxon>Lophotrochozoa</taxon>
        <taxon>Mollusca</taxon>
        <taxon>Bivalvia</taxon>
        <taxon>Autobranchia</taxon>
        <taxon>Heteroconchia</taxon>
        <taxon>Euheterodonta</taxon>
        <taxon>Imparidentia</taxon>
        <taxon>Neoheterodontei</taxon>
        <taxon>Myida</taxon>
        <taxon>Dreissenoidea</taxon>
        <taxon>Dreissenidae</taxon>
        <taxon>Dreissena</taxon>
    </lineage>
</organism>
<feature type="region of interest" description="Disordered" evidence="1">
    <location>
        <begin position="1"/>
        <end position="48"/>
    </location>
</feature>
<reference evidence="2" key="2">
    <citation type="submission" date="2020-11" db="EMBL/GenBank/DDBJ databases">
        <authorList>
            <person name="McCartney M.A."/>
            <person name="Auch B."/>
            <person name="Kono T."/>
            <person name="Mallez S."/>
            <person name="Becker A."/>
            <person name="Gohl D.M."/>
            <person name="Silverstein K.A.T."/>
            <person name="Koren S."/>
            <person name="Bechman K.B."/>
            <person name="Herman A."/>
            <person name="Abrahante J.E."/>
            <person name="Garbe J."/>
        </authorList>
    </citation>
    <scope>NUCLEOTIDE SEQUENCE</scope>
    <source>
        <strain evidence="2">Duluth1</strain>
        <tissue evidence="2">Whole animal</tissue>
    </source>
</reference>
<comment type="caution">
    <text evidence="2">The sequence shown here is derived from an EMBL/GenBank/DDBJ whole genome shotgun (WGS) entry which is preliminary data.</text>
</comment>
<keyword evidence="3" id="KW-1185">Reference proteome</keyword>
<proteinExistence type="predicted"/>
<name>A0A9D4BLS5_DREPO</name>
<reference evidence="2" key="1">
    <citation type="journal article" date="2019" name="bioRxiv">
        <title>The Genome of the Zebra Mussel, Dreissena polymorpha: A Resource for Invasive Species Research.</title>
        <authorList>
            <person name="McCartney M.A."/>
            <person name="Auch B."/>
            <person name="Kono T."/>
            <person name="Mallez S."/>
            <person name="Zhang Y."/>
            <person name="Obille A."/>
            <person name="Becker A."/>
            <person name="Abrahante J.E."/>
            <person name="Garbe J."/>
            <person name="Badalamenti J.P."/>
            <person name="Herman A."/>
            <person name="Mangelson H."/>
            <person name="Liachko I."/>
            <person name="Sullivan S."/>
            <person name="Sone E.D."/>
            <person name="Koren S."/>
            <person name="Silverstein K.A.T."/>
            <person name="Beckman K.B."/>
            <person name="Gohl D.M."/>
        </authorList>
    </citation>
    <scope>NUCLEOTIDE SEQUENCE</scope>
    <source>
        <strain evidence="2">Duluth1</strain>
        <tissue evidence="2">Whole animal</tissue>
    </source>
</reference>
<sequence>MTTSHATPVQQQIVSHPQPVTHPTSTPQSSTLPQTTTTPQPAAWIPTGTPVVSIPKALIS</sequence>
<feature type="compositionally biased region" description="Polar residues" evidence="1">
    <location>
        <begin position="1"/>
        <end position="14"/>
    </location>
</feature>
<evidence type="ECO:0000313" key="2">
    <source>
        <dbReference type="EMBL" id="KAH3699693.1"/>
    </source>
</evidence>
<dbReference type="Proteomes" id="UP000828390">
    <property type="component" value="Unassembled WGS sequence"/>
</dbReference>